<dbReference type="InterPro" id="IPR007255">
    <property type="entry name" value="COG8"/>
</dbReference>
<evidence type="ECO:0000256" key="1">
    <source>
        <dbReference type="ARBA" id="ARBA00004395"/>
    </source>
</evidence>
<keyword evidence="6" id="KW-0333">Golgi apparatus</keyword>
<keyword evidence="4" id="KW-0813">Transport</keyword>
<evidence type="ECO:0000256" key="3">
    <source>
        <dbReference type="ARBA" id="ARBA00020983"/>
    </source>
</evidence>
<keyword evidence="10" id="KW-1185">Reference proteome</keyword>
<dbReference type="Proteomes" id="UP001177140">
    <property type="component" value="Unassembled WGS sequence"/>
</dbReference>
<dbReference type="Pfam" id="PF04124">
    <property type="entry name" value="Dor1"/>
    <property type="match status" value="1"/>
</dbReference>
<keyword evidence="5" id="KW-0653">Protein transport</keyword>
<name>A0AA41V3S1_PAPNU</name>
<dbReference type="EMBL" id="JAJJMA010105452">
    <property type="protein sequence ID" value="MCL7030797.1"/>
    <property type="molecule type" value="Genomic_DNA"/>
</dbReference>
<comment type="similarity">
    <text evidence="2">Belongs to the COG8 family.</text>
</comment>
<comment type="subcellular location">
    <subcellularLocation>
        <location evidence="1">Golgi apparatus membrane</location>
        <topology evidence="1">Peripheral membrane protein</topology>
    </subcellularLocation>
</comment>
<dbReference type="AlphaFoldDB" id="A0AA41V3S1"/>
<evidence type="ECO:0000256" key="7">
    <source>
        <dbReference type="ARBA" id="ARBA00023136"/>
    </source>
</evidence>
<sequence length="78" mass="8648">MQEVAVGNYRAFIAAADALIAIREQGSSINEIPKLTSGCTEFIDSAQQILEKRKLNRTLLANHSTLLDFLEIPQLMDT</sequence>
<dbReference type="GO" id="GO:0015031">
    <property type="term" value="P:protein transport"/>
    <property type="evidence" value="ECO:0007669"/>
    <property type="project" value="UniProtKB-KW"/>
</dbReference>
<dbReference type="GO" id="GO:0000139">
    <property type="term" value="C:Golgi membrane"/>
    <property type="evidence" value="ECO:0007669"/>
    <property type="project" value="UniProtKB-SubCell"/>
</dbReference>
<protein>
    <recommendedName>
        <fullName evidence="3">Conserved oligomeric Golgi complex subunit 8</fullName>
    </recommendedName>
    <alternativeName>
        <fullName evidence="8">Component of oligomeric Golgi complex 8</fullName>
    </alternativeName>
</protein>
<comment type="caution">
    <text evidence="9">The sequence shown here is derived from an EMBL/GenBank/DDBJ whole genome shotgun (WGS) entry which is preliminary data.</text>
</comment>
<organism evidence="9 10">
    <name type="scientific">Papaver nudicaule</name>
    <name type="common">Iceland poppy</name>
    <dbReference type="NCBI Taxonomy" id="74823"/>
    <lineage>
        <taxon>Eukaryota</taxon>
        <taxon>Viridiplantae</taxon>
        <taxon>Streptophyta</taxon>
        <taxon>Embryophyta</taxon>
        <taxon>Tracheophyta</taxon>
        <taxon>Spermatophyta</taxon>
        <taxon>Magnoliopsida</taxon>
        <taxon>Ranunculales</taxon>
        <taxon>Papaveraceae</taxon>
        <taxon>Papaveroideae</taxon>
        <taxon>Papaver</taxon>
    </lineage>
</organism>
<dbReference type="PANTHER" id="PTHR21311">
    <property type="entry name" value="CONSERVED OLIGOMERIC GOLGI COMPLEX COMPONENT 8"/>
    <property type="match status" value="1"/>
</dbReference>
<reference evidence="9" key="1">
    <citation type="submission" date="2022-03" db="EMBL/GenBank/DDBJ databases">
        <title>A functionally conserved STORR gene fusion in Papaver species that diverged 16.8 million years ago.</title>
        <authorList>
            <person name="Catania T."/>
        </authorList>
    </citation>
    <scope>NUCLEOTIDE SEQUENCE</scope>
    <source>
        <strain evidence="9">S-191538</strain>
    </source>
</reference>
<evidence type="ECO:0000256" key="8">
    <source>
        <dbReference type="ARBA" id="ARBA00031347"/>
    </source>
</evidence>
<dbReference type="GO" id="GO:0006891">
    <property type="term" value="P:intra-Golgi vesicle-mediated transport"/>
    <property type="evidence" value="ECO:0007669"/>
    <property type="project" value="TreeGrafter"/>
</dbReference>
<keyword evidence="7" id="KW-0472">Membrane</keyword>
<evidence type="ECO:0000256" key="4">
    <source>
        <dbReference type="ARBA" id="ARBA00022448"/>
    </source>
</evidence>
<accession>A0AA41V3S1</accession>
<evidence type="ECO:0000313" key="10">
    <source>
        <dbReference type="Proteomes" id="UP001177140"/>
    </source>
</evidence>
<evidence type="ECO:0000256" key="2">
    <source>
        <dbReference type="ARBA" id="ARBA00006419"/>
    </source>
</evidence>
<proteinExistence type="inferred from homology"/>
<dbReference type="PANTHER" id="PTHR21311:SF0">
    <property type="entry name" value="CONSERVED OLIGOMERIC GOLGI COMPLEX SUBUNIT 8"/>
    <property type="match status" value="1"/>
</dbReference>
<evidence type="ECO:0000256" key="6">
    <source>
        <dbReference type="ARBA" id="ARBA00023034"/>
    </source>
</evidence>
<evidence type="ECO:0000256" key="5">
    <source>
        <dbReference type="ARBA" id="ARBA00022927"/>
    </source>
</evidence>
<dbReference type="GO" id="GO:0017119">
    <property type="term" value="C:Golgi transport complex"/>
    <property type="evidence" value="ECO:0007669"/>
    <property type="project" value="InterPro"/>
</dbReference>
<evidence type="ECO:0000313" key="9">
    <source>
        <dbReference type="EMBL" id="MCL7030797.1"/>
    </source>
</evidence>
<gene>
    <name evidence="9" type="ORF">MKW94_025273</name>
</gene>